<organism evidence="4 5">
    <name type="scientific">Daucus carota subsp. sativus</name>
    <name type="common">Carrot</name>
    <dbReference type="NCBI Taxonomy" id="79200"/>
    <lineage>
        <taxon>Eukaryota</taxon>
        <taxon>Viridiplantae</taxon>
        <taxon>Streptophyta</taxon>
        <taxon>Embryophyta</taxon>
        <taxon>Tracheophyta</taxon>
        <taxon>Spermatophyta</taxon>
        <taxon>Magnoliopsida</taxon>
        <taxon>eudicotyledons</taxon>
        <taxon>Gunneridae</taxon>
        <taxon>Pentapetalae</taxon>
        <taxon>asterids</taxon>
        <taxon>campanulids</taxon>
        <taxon>Apiales</taxon>
        <taxon>Apiaceae</taxon>
        <taxon>Apioideae</taxon>
        <taxon>Scandiceae</taxon>
        <taxon>Daucinae</taxon>
        <taxon>Daucus</taxon>
        <taxon>Daucus sect. Daucus</taxon>
    </lineage>
</organism>
<proteinExistence type="inferred from homology"/>
<dbReference type="InterPro" id="IPR032799">
    <property type="entry name" value="TAXi_C"/>
</dbReference>
<reference evidence="4" key="2">
    <citation type="submission" date="2022-03" db="EMBL/GenBank/DDBJ databases">
        <title>Draft title - Genomic analysis of global carrot germplasm unveils the trajectory of domestication and the origin of high carotenoid orange carrot.</title>
        <authorList>
            <person name="Iorizzo M."/>
            <person name="Ellison S."/>
            <person name="Senalik D."/>
            <person name="Macko-Podgorni A."/>
            <person name="Grzebelus D."/>
            <person name="Bostan H."/>
            <person name="Rolling W."/>
            <person name="Curaba J."/>
            <person name="Simon P."/>
        </authorList>
    </citation>
    <scope>NUCLEOTIDE SEQUENCE</scope>
    <source>
        <tissue evidence="4">Leaf</tissue>
    </source>
</reference>
<keyword evidence="3" id="KW-0378">Hydrolase</keyword>
<dbReference type="AlphaFoldDB" id="A0A164ZV11"/>
<dbReference type="Gene3D" id="2.40.70.10">
    <property type="entry name" value="Acid Proteases"/>
    <property type="match status" value="2"/>
</dbReference>
<dbReference type="PANTHER" id="PTHR47967">
    <property type="entry name" value="OS07G0603500 PROTEIN-RELATED"/>
    <property type="match status" value="1"/>
</dbReference>
<sequence length="451" mass="50382">MASSFLSSFLVILLLYISSPISLTQTLTGVKLPLIHRLSLPENSNETFQQLVEINLKQLEMEFATLDDQEEFSLETPMIRFGGLTYFVNVTIGNPPVQQYLQVDTGSSLTWVREGTDPPRPDDYVPSKSYTFRQMSCGDPICTSNNTFECLGPKINLCGYKIFYADGTQSSGRIGYDQFGFVNYEEPKSHSFVDNVVFGYLGNIVNGSRSTKDTHFYGILGLGPRSISLVNQLPAPKLFSYCVSNLSSADVSEGYIHFGEPNDYTGDLPTTPINQGYKQYIIEIQSICLDKVCLAIDPSVFKHIPGVKSGVSIDTGAIYSYLPDIAYDAVEDAVINLMKSKNKTYVPDLYKNKSLLCYDGKLDDDESSYPTLIINFVGGGAEMEITRNVYLHETSPALHCLSFRRSSRFGEKLKKYTMLGLLSQQYHVFEFNLDSWTVGILSDNFCNDPIL</sequence>
<accession>A0A164ZV11</accession>
<evidence type="ECO:0000256" key="3">
    <source>
        <dbReference type="ARBA" id="ARBA00022801"/>
    </source>
</evidence>
<reference evidence="4" key="1">
    <citation type="journal article" date="2016" name="Nat. Genet.">
        <title>A high-quality carrot genome assembly provides new insights into carotenoid accumulation and asterid genome evolution.</title>
        <authorList>
            <person name="Iorizzo M."/>
            <person name="Ellison S."/>
            <person name="Senalik D."/>
            <person name="Zeng P."/>
            <person name="Satapoomin P."/>
            <person name="Huang J."/>
            <person name="Bowman M."/>
            <person name="Iovene M."/>
            <person name="Sanseverino W."/>
            <person name="Cavagnaro P."/>
            <person name="Yildiz M."/>
            <person name="Macko-Podgorni A."/>
            <person name="Moranska E."/>
            <person name="Grzebelus E."/>
            <person name="Grzebelus D."/>
            <person name="Ashrafi H."/>
            <person name="Zheng Z."/>
            <person name="Cheng S."/>
            <person name="Spooner D."/>
            <person name="Van Deynze A."/>
            <person name="Simon P."/>
        </authorList>
    </citation>
    <scope>NUCLEOTIDE SEQUENCE</scope>
    <source>
        <tissue evidence="4">Leaf</tissue>
    </source>
</reference>
<dbReference type="GO" id="GO:0008233">
    <property type="term" value="F:peptidase activity"/>
    <property type="evidence" value="ECO:0007669"/>
    <property type="project" value="UniProtKB-KW"/>
</dbReference>
<comment type="similarity">
    <text evidence="1">Belongs to the peptidase A1 family.</text>
</comment>
<evidence type="ECO:0000313" key="5">
    <source>
        <dbReference type="Proteomes" id="UP000077755"/>
    </source>
</evidence>
<evidence type="ECO:0000256" key="1">
    <source>
        <dbReference type="ARBA" id="ARBA00007447"/>
    </source>
</evidence>
<dbReference type="Gramene" id="KZM96453">
    <property type="protein sequence ID" value="KZM96453"/>
    <property type="gene ID" value="DCAR_019695"/>
</dbReference>
<name>A0A164ZV11_DAUCS</name>
<dbReference type="GO" id="GO:0005576">
    <property type="term" value="C:extracellular region"/>
    <property type="evidence" value="ECO:0007669"/>
    <property type="project" value="TreeGrafter"/>
</dbReference>
<dbReference type="GO" id="GO:0006508">
    <property type="term" value="P:proteolysis"/>
    <property type="evidence" value="ECO:0007669"/>
    <property type="project" value="UniProtKB-KW"/>
</dbReference>
<dbReference type="SUPFAM" id="SSF50630">
    <property type="entry name" value="Acid proteases"/>
    <property type="match status" value="1"/>
</dbReference>
<dbReference type="KEGG" id="dcr:108221870"/>
<evidence type="ECO:0000256" key="2">
    <source>
        <dbReference type="ARBA" id="ARBA00022670"/>
    </source>
</evidence>
<dbReference type="InterPro" id="IPR033121">
    <property type="entry name" value="PEPTIDASE_A1"/>
</dbReference>
<dbReference type="InterPro" id="IPR032861">
    <property type="entry name" value="TAXi_N"/>
</dbReference>
<gene>
    <name evidence="4" type="ORF">DCAR_0522523</name>
</gene>
<protein>
    <submittedName>
        <fullName evidence="4">Uncharacterized protein</fullName>
    </submittedName>
</protein>
<dbReference type="EMBL" id="CP093347">
    <property type="protein sequence ID" value="WOH03129.1"/>
    <property type="molecule type" value="Genomic_DNA"/>
</dbReference>
<dbReference type="InterPro" id="IPR051708">
    <property type="entry name" value="Plant_Aspart_Prot_A1"/>
</dbReference>
<dbReference type="PANTHER" id="PTHR47967:SF14">
    <property type="entry name" value="EUKARYOTIC ASPARTYL PROTEASE FAMILY PROTEIN"/>
    <property type="match status" value="1"/>
</dbReference>
<keyword evidence="5" id="KW-1185">Reference proteome</keyword>
<dbReference type="Pfam" id="PF14543">
    <property type="entry name" value="TAXi_N"/>
    <property type="match status" value="1"/>
</dbReference>
<dbReference type="PROSITE" id="PS51767">
    <property type="entry name" value="PEPTIDASE_A1"/>
    <property type="match status" value="1"/>
</dbReference>
<keyword evidence="2" id="KW-0645">Protease</keyword>
<dbReference type="InterPro" id="IPR021109">
    <property type="entry name" value="Peptidase_aspartic_dom_sf"/>
</dbReference>
<evidence type="ECO:0000313" key="4">
    <source>
        <dbReference type="EMBL" id="WOH03129.1"/>
    </source>
</evidence>
<dbReference type="OMA" id="NICKGTR"/>
<dbReference type="Proteomes" id="UP000077755">
    <property type="component" value="Chromosome 5"/>
</dbReference>
<dbReference type="Pfam" id="PF14541">
    <property type="entry name" value="TAXi_C"/>
    <property type="match status" value="1"/>
</dbReference>